<name>A0A812IPF6_9DINO</name>
<accession>A0A812IPF6</accession>
<keyword evidence="1" id="KW-0560">Oxidoreductase</keyword>
<evidence type="ECO:0000313" key="4">
    <source>
        <dbReference type="Proteomes" id="UP000601435"/>
    </source>
</evidence>
<dbReference type="InterPro" id="IPR020471">
    <property type="entry name" value="AKR"/>
</dbReference>
<reference evidence="3" key="1">
    <citation type="submission" date="2021-02" db="EMBL/GenBank/DDBJ databases">
        <authorList>
            <person name="Dougan E. K."/>
            <person name="Rhodes N."/>
            <person name="Thang M."/>
            <person name="Chan C."/>
        </authorList>
    </citation>
    <scope>NUCLEOTIDE SEQUENCE</scope>
</reference>
<dbReference type="OrthoDB" id="2310150at2759"/>
<gene>
    <name evidence="3" type="ORF">SNEC2469_LOCUS71</name>
</gene>
<proteinExistence type="predicted"/>
<dbReference type="Gene3D" id="3.20.20.100">
    <property type="entry name" value="NADP-dependent oxidoreductase domain"/>
    <property type="match status" value="1"/>
</dbReference>
<dbReference type="AlphaFoldDB" id="A0A812IPF6"/>
<dbReference type="SUPFAM" id="SSF51430">
    <property type="entry name" value="NAD(P)-linked oxidoreductase"/>
    <property type="match status" value="1"/>
</dbReference>
<sequence length="317" mass="34724">MNLSHAYGPAQAHKDAVAFLQRAIDIGYDFLDTATIYGMGNNEKLIGEALQGRRSSFLLASKCVMGFKDGKRWLDGSPEAIRKACTASLERLRTDVIDLYYMHRPDPNVPIEESVGALADLVAQGKIRMIGLSEMSAETIKKAHAVHPISAVQSEYSLLTRNPEIAVLQACQDLGITFVPFSPVGRGFLADAPLKPDEYHESDLRRTFPRYSEPHFSQNLALLDIAKAQAKALNCTVGQLALAWCLAQDKTCVPIPGTTNLQHLEDNFAAAEISMPADVLAQLNADFAPEAVSGLRYSPPAQATVSTERYEFEMRAQ</sequence>
<feature type="domain" description="NADP-dependent oxidoreductase" evidence="2">
    <location>
        <begin position="12"/>
        <end position="284"/>
    </location>
</feature>
<dbReference type="EMBL" id="CAJNJA010000001">
    <property type="protein sequence ID" value="CAE7149045.1"/>
    <property type="molecule type" value="Genomic_DNA"/>
</dbReference>
<dbReference type="InterPro" id="IPR036812">
    <property type="entry name" value="NAD(P)_OxRdtase_dom_sf"/>
</dbReference>
<dbReference type="GO" id="GO:0016491">
    <property type="term" value="F:oxidoreductase activity"/>
    <property type="evidence" value="ECO:0007669"/>
    <property type="project" value="UniProtKB-KW"/>
</dbReference>
<dbReference type="GO" id="GO:0005737">
    <property type="term" value="C:cytoplasm"/>
    <property type="evidence" value="ECO:0007669"/>
    <property type="project" value="TreeGrafter"/>
</dbReference>
<keyword evidence="4" id="KW-1185">Reference proteome</keyword>
<evidence type="ECO:0000256" key="1">
    <source>
        <dbReference type="ARBA" id="ARBA00023002"/>
    </source>
</evidence>
<dbReference type="Proteomes" id="UP000601435">
    <property type="component" value="Unassembled WGS sequence"/>
</dbReference>
<dbReference type="PRINTS" id="PR00069">
    <property type="entry name" value="ALDKETRDTASE"/>
</dbReference>
<comment type="caution">
    <text evidence="3">The sequence shown here is derived from an EMBL/GenBank/DDBJ whole genome shotgun (WGS) entry which is preliminary data.</text>
</comment>
<dbReference type="InterPro" id="IPR023210">
    <property type="entry name" value="NADP_OxRdtase_dom"/>
</dbReference>
<protein>
    <recommendedName>
        <fullName evidence="2">NADP-dependent oxidoreductase domain-containing protein</fullName>
    </recommendedName>
</protein>
<dbReference type="PANTHER" id="PTHR43625">
    <property type="entry name" value="AFLATOXIN B1 ALDEHYDE REDUCTASE"/>
    <property type="match status" value="1"/>
</dbReference>
<dbReference type="PANTHER" id="PTHR43625:SF40">
    <property type="entry name" value="ALDO-KETO REDUCTASE YAKC [NADP(+)]"/>
    <property type="match status" value="1"/>
</dbReference>
<evidence type="ECO:0000259" key="2">
    <source>
        <dbReference type="Pfam" id="PF00248"/>
    </source>
</evidence>
<evidence type="ECO:0000313" key="3">
    <source>
        <dbReference type="EMBL" id="CAE7149045.1"/>
    </source>
</evidence>
<dbReference type="Pfam" id="PF00248">
    <property type="entry name" value="Aldo_ket_red"/>
    <property type="match status" value="1"/>
</dbReference>
<organism evidence="3 4">
    <name type="scientific">Symbiodinium necroappetens</name>
    <dbReference type="NCBI Taxonomy" id="1628268"/>
    <lineage>
        <taxon>Eukaryota</taxon>
        <taxon>Sar</taxon>
        <taxon>Alveolata</taxon>
        <taxon>Dinophyceae</taxon>
        <taxon>Suessiales</taxon>
        <taxon>Symbiodiniaceae</taxon>
        <taxon>Symbiodinium</taxon>
    </lineage>
</organism>
<dbReference type="InterPro" id="IPR050791">
    <property type="entry name" value="Aldo-Keto_reductase"/>
</dbReference>